<protein>
    <submittedName>
        <fullName evidence="1">Uncharacterized protein</fullName>
    </submittedName>
</protein>
<reference evidence="1 2" key="1">
    <citation type="submission" date="2020-04" db="EMBL/GenBank/DDBJ databases">
        <authorList>
            <person name="Depoorter E."/>
        </authorList>
    </citation>
    <scope>NUCLEOTIDE SEQUENCE [LARGE SCALE GENOMIC DNA]</scope>
    <source>
        <strain evidence="1 2">BCC0217</strain>
    </source>
</reference>
<organism evidence="1 2">
    <name type="scientific">Burkholderia aenigmatica</name>
    <dbReference type="NCBI Taxonomy" id="2015348"/>
    <lineage>
        <taxon>Bacteria</taxon>
        <taxon>Pseudomonadati</taxon>
        <taxon>Pseudomonadota</taxon>
        <taxon>Betaproteobacteria</taxon>
        <taxon>Burkholderiales</taxon>
        <taxon>Burkholderiaceae</taxon>
        <taxon>Burkholderia</taxon>
        <taxon>Burkholderia cepacia complex</taxon>
    </lineage>
</organism>
<gene>
    <name evidence="1" type="ORF">BLA3211_02641</name>
</gene>
<dbReference type="AlphaFoldDB" id="A0A6J5IYA5"/>
<evidence type="ECO:0000313" key="2">
    <source>
        <dbReference type="Proteomes" id="UP000494301"/>
    </source>
</evidence>
<dbReference type="EMBL" id="CABWIL020000008">
    <property type="protein sequence ID" value="CAB3964088.1"/>
    <property type="molecule type" value="Genomic_DNA"/>
</dbReference>
<dbReference type="Proteomes" id="UP000494301">
    <property type="component" value="Unassembled WGS sequence"/>
</dbReference>
<proteinExistence type="predicted"/>
<name>A0A6J5IYA5_9BURK</name>
<accession>A0A6J5IYA5</accession>
<evidence type="ECO:0000313" key="1">
    <source>
        <dbReference type="EMBL" id="CAB3964088.1"/>
    </source>
</evidence>
<sequence>MRWRFTGRRGDAAGGRVAPPVMFRDALRIASGARPPANPGYARDASAPVATTYAEACFVPSGRVSR</sequence>